<dbReference type="InterPro" id="IPR052895">
    <property type="entry name" value="HetReg/Transcr_Mod"/>
</dbReference>
<dbReference type="PANTHER" id="PTHR24148">
    <property type="entry name" value="ANKYRIN REPEAT DOMAIN-CONTAINING PROTEIN 39 HOMOLOG-RELATED"/>
    <property type="match status" value="1"/>
</dbReference>
<protein>
    <recommendedName>
        <fullName evidence="1">Heterokaryon incompatibility domain-containing protein</fullName>
    </recommendedName>
</protein>
<gene>
    <name evidence="2" type="ORF">BB8028_0007g00360</name>
</gene>
<sequence>MMTMSVLYPCCLSGQQIRILELHHGSGSDAIKTRLIPANLPIDLDFEALSYVWGDATIKTPISCNDVEIGITQNLYDALLHLRLPHMPRLIWVDAICINQHDVEERNQQVSRMHQIFSQATMVVVWFGRDGGENLHLAVAAINSIYQRYVEHAAIQNSSLAKMSFSQLESITIAESIPLDDAFDSETWISLSRFFARPWFERVWCVQEIILAKQGMILTDTCQVPWERVGTSAAILLAQISRPTDYYSRPRQRDKAIICVRAAQLHSHTRRTTLLGNLGLFRDRKAMDPRDLVYGLLGLQDDRSGGCRLEPDYTKTTSEVYVDVVRNAIYDGDGLEFLSSVQHEDSFRQLADCPSWAPYWPRQRCVSFLDRGSWYADGKQAIGVSFPSQKEMLAEGVVYEKICFVGDIHPVEFDAYGSLHPFPDLILDLWRNYVSLKPHTETFQHRLEKLGRTLTAGYTVGGDAVYQLDGHQRSNFYADYLAFIQLIHEYTGNKIQTLDSPCLETFEGVWERYARGVRYACRGRRLFRTTDGSLGLGPACTSVDDVVSVLQGGKVPYILRPDGDSYYFLGECYVDTIMRGELFRRDILPHFKPTVLSLK</sequence>
<accession>A0A2S7YLE9</accession>
<reference evidence="2 3" key="1">
    <citation type="submission" date="2016-07" db="EMBL/GenBank/DDBJ databases">
        <title>Comparative genomics of the entomopathogenic fungus Beauveria bassiana.</title>
        <authorList>
            <person name="Valero Jimenez C.A."/>
            <person name="Zwaan B.J."/>
            <person name="Van Kan J.A."/>
            <person name="Takken W."/>
            <person name="Debets A.J."/>
            <person name="Schoustra S.E."/>
            <person name="Koenraadt C.J."/>
        </authorList>
    </citation>
    <scope>NUCLEOTIDE SEQUENCE [LARGE SCALE GENOMIC DNA]</scope>
    <source>
        <strain evidence="2 3">ARSEF 8028</strain>
    </source>
</reference>
<dbReference type="InterPro" id="IPR010730">
    <property type="entry name" value="HET"/>
</dbReference>
<dbReference type="OrthoDB" id="4870044at2759"/>
<comment type="caution">
    <text evidence="2">The sequence shown here is derived from an EMBL/GenBank/DDBJ whole genome shotgun (WGS) entry which is preliminary data.</text>
</comment>
<dbReference type="Pfam" id="PF26639">
    <property type="entry name" value="Het-6_barrel"/>
    <property type="match status" value="1"/>
</dbReference>
<evidence type="ECO:0000313" key="3">
    <source>
        <dbReference type="Proteomes" id="UP000237441"/>
    </source>
</evidence>
<dbReference type="Pfam" id="PF06985">
    <property type="entry name" value="HET"/>
    <property type="match status" value="1"/>
</dbReference>
<proteinExistence type="predicted"/>
<evidence type="ECO:0000313" key="2">
    <source>
        <dbReference type="EMBL" id="PQK16833.1"/>
    </source>
</evidence>
<dbReference type="PANTHER" id="PTHR24148:SF64">
    <property type="entry name" value="HETEROKARYON INCOMPATIBILITY DOMAIN-CONTAINING PROTEIN"/>
    <property type="match status" value="1"/>
</dbReference>
<organism evidence="2 3">
    <name type="scientific">Beauveria bassiana</name>
    <name type="common">White muscardine disease fungus</name>
    <name type="synonym">Tritirachium shiotae</name>
    <dbReference type="NCBI Taxonomy" id="176275"/>
    <lineage>
        <taxon>Eukaryota</taxon>
        <taxon>Fungi</taxon>
        <taxon>Dikarya</taxon>
        <taxon>Ascomycota</taxon>
        <taxon>Pezizomycotina</taxon>
        <taxon>Sordariomycetes</taxon>
        <taxon>Hypocreomycetidae</taxon>
        <taxon>Hypocreales</taxon>
        <taxon>Cordycipitaceae</taxon>
        <taxon>Beauveria</taxon>
    </lineage>
</organism>
<dbReference type="Proteomes" id="UP000237441">
    <property type="component" value="Unassembled WGS sequence"/>
</dbReference>
<name>A0A2S7YLE9_BEABA</name>
<feature type="domain" description="Heterokaryon incompatibility" evidence="1">
    <location>
        <begin position="46"/>
        <end position="208"/>
    </location>
</feature>
<dbReference type="EMBL" id="JRHA01000007">
    <property type="protein sequence ID" value="PQK16833.1"/>
    <property type="molecule type" value="Genomic_DNA"/>
</dbReference>
<dbReference type="AlphaFoldDB" id="A0A2S7YLE9"/>
<evidence type="ECO:0000259" key="1">
    <source>
        <dbReference type="Pfam" id="PF06985"/>
    </source>
</evidence>